<sequence length="86" mass="9978">MNFSFLQSFNNNPLLNIAFFLLFIWSTLWKGFALWHAASAKDRNWFVIILIVNTAGILEIAYLFVLAKNKLSPKVVTSNIRTMFHK</sequence>
<evidence type="ECO:0000256" key="1">
    <source>
        <dbReference type="SAM" id="Phobius"/>
    </source>
</evidence>
<dbReference type="STRING" id="1797711.A2870_03275"/>
<feature type="transmembrane region" description="Helical" evidence="1">
    <location>
        <begin position="14"/>
        <end position="33"/>
    </location>
</feature>
<evidence type="ECO:0000313" key="3">
    <source>
        <dbReference type="EMBL" id="OGD86886.1"/>
    </source>
</evidence>
<feature type="domain" description="DUF5652" evidence="2">
    <location>
        <begin position="13"/>
        <end position="70"/>
    </location>
</feature>
<evidence type="ECO:0000259" key="2">
    <source>
        <dbReference type="Pfam" id="PF18893"/>
    </source>
</evidence>
<dbReference type="EMBL" id="MFAZ01000027">
    <property type="protein sequence ID" value="OGD86886.1"/>
    <property type="molecule type" value="Genomic_DNA"/>
</dbReference>
<keyword evidence="1" id="KW-0472">Membrane</keyword>
<proteinExistence type="predicted"/>
<accession>A0A1F5G4U2</accession>
<evidence type="ECO:0000313" key="4">
    <source>
        <dbReference type="Proteomes" id="UP000179102"/>
    </source>
</evidence>
<dbReference type="AlphaFoldDB" id="A0A1F5G4U2"/>
<gene>
    <name evidence="3" type="ORF">A2870_03275</name>
</gene>
<feature type="transmembrane region" description="Helical" evidence="1">
    <location>
        <begin position="45"/>
        <end position="65"/>
    </location>
</feature>
<name>A0A1F5G4U2_9BACT</name>
<comment type="caution">
    <text evidence="3">The sequence shown here is derived from an EMBL/GenBank/DDBJ whole genome shotgun (WGS) entry which is preliminary data.</text>
</comment>
<dbReference type="InterPro" id="IPR043712">
    <property type="entry name" value="DUF5652"/>
</dbReference>
<keyword evidence="1" id="KW-0812">Transmembrane</keyword>
<organism evidence="3 4">
    <name type="scientific">Candidatus Curtissbacteria bacterium RIFCSPHIGHO2_01_FULL_41_11</name>
    <dbReference type="NCBI Taxonomy" id="1797711"/>
    <lineage>
        <taxon>Bacteria</taxon>
        <taxon>Candidatus Curtissiibacteriota</taxon>
    </lineage>
</organism>
<keyword evidence="1" id="KW-1133">Transmembrane helix</keyword>
<reference evidence="3 4" key="1">
    <citation type="journal article" date="2016" name="Nat. Commun.">
        <title>Thousands of microbial genomes shed light on interconnected biogeochemical processes in an aquifer system.</title>
        <authorList>
            <person name="Anantharaman K."/>
            <person name="Brown C.T."/>
            <person name="Hug L.A."/>
            <person name="Sharon I."/>
            <person name="Castelle C.J."/>
            <person name="Probst A.J."/>
            <person name="Thomas B.C."/>
            <person name="Singh A."/>
            <person name="Wilkins M.J."/>
            <person name="Karaoz U."/>
            <person name="Brodie E.L."/>
            <person name="Williams K.H."/>
            <person name="Hubbard S.S."/>
            <person name="Banfield J.F."/>
        </authorList>
    </citation>
    <scope>NUCLEOTIDE SEQUENCE [LARGE SCALE GENOMIC DNA]</scope>
</reference>
<protein>
    <recommendedName>
        <fullName evidence="2">DUF5652 domain-containing protein</fullName>
    </recommendedName>
</protein>
<dbReference type="Proteomes" id="UP000179102">
    <property type="component" value="Unassembled WGS sequence"/>
</dbReference>
<dbReference type="Pfam" id="PF18893">
    <property type="entry name" value="DUF5652"/>
    <property type="match status" value="1"/>
</dbReference>